<accession>A0ABQ8JFM3</accession>
<evidence type="ECO:0000313" key="2">
    <source>
        <dbReference type="Proteomes" id="UP000887458"/>
    </source>
</evidence>
<protein>
    <submittedName>
        <fullName evidence="1">Uncharacterized protein</fullName>
    </submittedName>
</protein>
<reference evidence="1 2" key="1">
    <citation type="journal article" date="2018" name="J. Allergy Clin. Immunol.">
        <title>High-quality assembly of Dermatophagoides pteronyssinus genome and transcriptome reveals a wide range of novel allergens.</title>
        <authorList>
            <person name="Liu X.Y."/>
            <person name="Yang K.Y."/>
            <person name="Wang M.Q."/>
            <person name="Kwok J.S."/>
            <person name="Zeng X."/>
            <person name="Yang Z."/>
            <person name="Xiao X.J."/>
            <person name="Lau C.P."/>
            <person name="Li Y."/>
            <person name="Huang Z.M."/>
            <person name="Ba J.G."/>
            <person name="Yim A.K."/>
            <person name="Ouyang C.Y."/>
            <person name="Ngai S.M."/>
            <person name="Chan T.F."/>
            <person name="Leung E.L."/>
            <person name="Liu L."/>
            <person name="Liu Z.G."/>
            <person name="Tsui S.K."/>
        </authorList>
    </citation>
    <scope>NUCLEOTIDE SEQUENCE [LARGE SCALE GENOMIC DNA]</scope>
    <source>
        <strain evidence="1">Derp</strain>
    </source>
</reference>
<organism evidence="1 2">
    <name type="scientific">Dermatophagoides pteronyssinus</name>
    <name type="common">European house dust mite</name>
    <dbReference type="NCBI Taxonomy" id="6956"/>
    <lineage>
        <taxon>Eukaryota</taxon>
        <taxon>Metazoa</taxon>
        <taxon>Ecdysozoa</taxon>
        <taxon>Arthropoda</taxon>
        <taxon>Chelicerata</taxon>
        <taxon>Arachnida</taxon>
        <taxon>Acari</taxon>
        <taxon>Acariformes</taxon>
        <taxon>Sarcoptiformes</taxon>
        <taxon>Astigmata</taxon>
        <taxon>Psoroptidia</taxon>
        <taxon>Analgoidea</taxon>
        <taxon>Pyroglyphidae</taxon>
        <taxon>Dermatophagoidinae</taxon>
        <taxon>Dermatophagoides</taxon>
    </lineage>
</organism>
<comment type="caution">
    <text evidence="1">The sequence shown here is derived from an EMBL/GenBank/DDBJ whole genome shotgun (WGS) entry which is preliminary data.</text>
</comment>
<dbReference type="EMBL" id="NJHN03000041">
    <property type="protein sequence ID" value="KAH9421431.1"/>
    <property type="molecule type" value="Genomic_DNA"/>
</dbReference>
<reference evidence="1 2" key="2">
    <citation type="journal article" date="2022" name="Mol. Biol. Evol.">
        <title>Comparative Genomics Reveals Insights into the Divergent Evolution of Astigmatic Mites and Household Pest Adaptations.</title>
        <authorList>
            <person name="Xiong Q."/>
            <person name="Wan A.T."/>
            <person name="Liu X."/>
            <person name="Fung C.S."/>
            <person name="Xiao X."/>
            <person name="Malainual N."/>
            <person name="Hou J."/>
            <person name="Wang L."/>
            <person name="Wang M."/>
            <person name="Yang K.Y."/>
            <person name="Cui Y."/>
            <person name="Leung E.L."/>
            <person name="Nong W."/>
            <person name="Shin S.K."/>
            <person name="Au S.W."/>
            <person name="Jeong K.Y."/>
            <person name="Chew F.T."/>
            <person name="Hui J.H."/>
            <person name="Leung T.F."/>
            <person name="Tungtrongchitr A."/>
            <person name="Zhong N."/>
            <person name="Liu Z."/>
            <person name="Tsui S.K."/>
        </authorList>
    </citation>
    <scope>NUCLEOTIDE SEQUENCE [LARGE SCALE GENOMIC DNA]</scope>
    <source>
        <strain evidence="1">Derp</strain>
    </source>
</reference>
<proteinExistence type="predicted"/>
<sequence length="61" mass="7612">MATKWQKQENKKLLGEKKTLFHHTKDYLIIETDYYSEEKENKVKLKNKIRLNINQEEEFYY</sequence>
<evidence type="ECO:0000313" key="1">
    <source>
        <dbReference type="EMBL" id="KAH9421431.1"/>
    </source>
</evidence>
<gene>
    <name evidence="1" type="ORF">DERP_010568</name>
</gene>
<dbReference type="Proteomes" id="UP000887458">
    <property type="component" value="Unassembled WGS sequence"/>
</dbReference>
<keyword evidence="2" id="KW-1185">Reference proteome</keyword>
<name>A0ABQ8JFM3_DERPT</name>